<protein>
    <recommendedName>
        <fullName evidence="1">CHAT domain-containing protein</fullName>
    </recommendedName>
</protein>
<organism evidence="2">
    <name type="scientific">uncultured Thermomicrobiales bacterium</name>
    <dbReference type="NCBI Taxonomy" id="1645740"/>
    <lineage>
        <taxon>Bacteria</taxon>
        <taxon>Pseudomonadati</taxon>
        <taxon>Thermomicrobiota</taxon>
        <taxon>Thermomicrobia</taxon>
        <taxon>Thermomicrobiales</taxon>
        <taxon>environmental samples</taxon>
    </lineage>
</organism>
<feature type="domain" description="CHAT" evidence="1">
    <location>
        <begin position="375"/>
        <end position="527"/>
    </location>
</feature>
<proteinExistence type="predicted"/>
<accession>A0A6J4U3J3</accession>
<gene>
    <name evidence="2" type="ORF">AVDCRST_MAG73-1799</name>
</gene>
<evidence type="ECO:0000259" key="1">
    <source>
        <dbReference type="Pfam" id="PF12770"/>
    </source>
</evidence>
<dbReference type="InterPro" id="IPR024983">
    <property type="entry name" value="CHAT_dom"/>
</dbReference>
<dbReference type="AlphaFoldDB" id="A0A6J4U3J3"/>
<dbReference type="Pfam" id="PF12770">
    <property type="entry name" value="CHAT"/>
    <property type="match status" value="1"/>
</dbReference>
<sequence length="536" mass="55441">MIERAACTLTAPARIAPGQAATVDFAIVAEPPEDGAAGPGLDLVVAVQAGEFAVSAPAGEPPNHARVRLATGSEARGTFRLASKPARDRSGPARITLHVFNGGVPIGCVSVASAIRAGNGTAPQVQETVELRFGPAVPPPDLTLFALDRPGSAGVVDLAVAVTRPDRPFAFRDLGSLDLIRERGPGLTGALGRARERAGAVERRVGGTVADFVRRILGAIHATSDIVEADKARREWAIADEGGKLWRRLPKACQDHYQRTIAGDPAFGSLLVCSEDWRWPWELVQPPQSLPARFRPGGAKPPMLGARLAVGRWPPNRPLPGSLAVGAAGVAVVLGDDPARLPAGSRKELRVLTERFGAGAPRPGLGSAGFVALLGGGTLDLAHVLTHGGPNQEINLALGADAGAANGHADPDATILRPADLARHKVDFRASARSPLVFLNVCEGGAVGPDAAAAGGGWGEAWVGAGCGAFVAPYWMVNASIAHDVVTRFYADLAAGATIADALRGIRIAFAENRHLHPTWLAYALVGHPAATVALP</sequence>
<dbReference type="EMBL" id="CADCWE010000112">
    <property type="protein sequence ID" value="CAA9539744.1"/>
    <property type="molecule type" value="Genomic_DNA"/>
</dbReference>
<evidence type="ECO:0000313" key="2">
    <source>
        <dbReference type="EMBL" id="CAA9539744.1"/>
    </source>
</evidence>
<reference evidence="2" key="1">
    <citation type="submission" date="2020-02" db="EMBL/GenBank/DDBJ databases">
        <authorList>
            <person name="Meier V. D."/>
        </authorList>
    </citation>
    <scope>NUCLEOTIDE SEQUENCE</scope>
    <source>
        <strain evidence="2">AVDCRST_MAG73</strain>
    </source>
</reference>
<name>A0A6J4U3J3_9BACT</name>